<sequence>MCNVRKGKSKVIVPNSTMQKWKEAWSSPEFKAKSHQFTANRCSEIGGVGAGISRHTGGSVSHATHADRMDAFLALKEQSSQPQEGCNDPPIVDEVALYYQVVGGEKKNRVYGIGSQASIFYPSSSHGSSSTASYCAQSEAMEEEIQQLHRSLQRSRIVWLQWRRETDNAS</sequence>
<dbReference type="EMBL" id="JARPOI010000004">
    <property type="protein sequence ID" value="KAJ9182522.1"/>
    <property type="molecule type" value="Genomic_DNA"/>
</dbReference>
<keyword evidence="2" id="KW-1185">Reference proteome</keyword>
<comment type="caution">
    <text evidence="1">The sequence shown here is derived from an EMBL/GenBank/DDBJ whole genome shotgun (WGS) entry which is preliminary data.</text>
</comment>
<evidence type="ECO:0000313" key="1">
    <source>
        <dbReference type="EMBL" id="KAJ9182522.1"/>
    </source>
</evidence>
<accession>A0ABQ9MQG5</accession>
<protein>
    <submittedName>
        <fullName evidence="1">Uncharacterized protein</fullName>
    </submittedName>
</protein>
<proteinExistence type="predicted"/>
<reference evidence="1" key="1">
    <citation type="journal article" date="2023" name="Plant Biotechnol. J.">
        <title>Chromosome-level wild Hevea brasiliensis genome provides new tools for genomic-assisted breeding and valuable loci to elevate rubber yield.</title>
        <authorList>
            <person name="Cheng H."/>
            <person name="Song X."/>
            <person name="Hu Y."/>
            <person name="Wu T."/>
            <person name="Yang Q."/>
            <person name="An Z."/>
            <person name="Feng S."/>
            <person name="Deng Z."/>
            <person name="Wu W."/>
            <person name="Zeng X."/>
            <person name="Tu M."/>
            <person name="Wang X."/>
            <person name="Huang H."/>
        </authorList>
    </citation>
    <scope>NUCLEOTIDE SEQUENCE</scope>
    <source>
        <strain evidence="1">MT/VB/25A 57/8</strain>
    </source>
</reference>
<evidence type="ECO:0000313" key="2">
    <source>
        <dbReference type="Proteomes" id="UP001174677"/>
    </source>
</evidence>
<organism evidence="1 2">
    <name type="scientific">Hevea brasiliensis</name>
    <name type="common">Para rubber tree</name>
    <name type="synonym">Siphonia brasiliensis</name>
    <dbReference type="NCBI Taxonomy" id="3981"/>
    <lineage>
        <taxon>Eukaryota</taxon>
        <taxon>Viridiplantae</taxon>
        <taxon>Streptophyta</taxon>
        <taxon>Embryophyta</taxon>
        <taxon>Tracheophyta</taxon>
        <taxon>Spermatophyta</taxon>
        <taxon>Magnoliopsida</taxon>
        <taxon>eudicotyledons</taxon>
        <taxon>Gunneridae</taxon>
        <taxon>Pentapetalae</taxon>
        <taxon>rosids</taxon>
        <taxon>fabids</taxon>
        <taxon>Malpighiales</taxon>
        <taxon>Euphorbiaceae</taxon>
        <taxon>Crotonoideae</taxon>
        <taxon>Micrandreae</taxon>
        <taxon>Hevea</taxon>
    </lineage>
</organism>
<dbReference type="Pfam" id="PF03004">
    <property type="entry name" value="Transposase_24"/>
    <property type="match status" value="1"/>
</dbReference>
<dbReference type="Proteomes" id="UP001174677">
    <property type="component" value="Chromosome 4"/>
</dbReference>
<gene>
    <name evidence="1" type="ORF">P3X46_006508</name>
</gene>
<dbReference type="InterPro" id="IPR004252">
    <property type="entry name" value="Probable_transposase_24"/>
</dbReference>
<name>A0ABQ9MQG5_HEVBR</name>